<accession>A0A835LIG5</accession>
<evidence type="ECO:0000256" key="2">
    <source>
        <dbReference type="ARBA" id="ARBA00007497"/>
    </source>
</evidence>
<keyword evidence="11" id="KW-1185">Reference proteome</keyword>
<evidence type="ECO:0000256" key="3">
    <source>
        <dbReference type="ARBA" id="ARBA00022723"/>
    </source>
</evidence>
<keyword evidence="4 7" id="KW-0863">Zinc-finger</keyword>
<dbReference type="OrthoDB" id="8026949at2759"/>
<name>A0A835LIG5_9MAGN</name>
<feature type="compositionally biased region" description="Basic and acidic residues" evidence="8">
    <location>
        <begin position="441"/>
        <end position="452"/>
    </location>
</feature>
<feature type="compositionally biased region" description="Low complexity" evidence="8">
    <location>
        <begin position="529"/>
        <end position="542"/>
    </location>
</feature>
<protein>
    <recommendedName>
        <fullName evidence="9">CCHC-type domain-containing protein</fullName>
    </recommendedName>
</protein>
<evidence type="ECO:0000313" key="10">
    <source>
        <dbReference type="EMBL" id="KAF9593692.1"/>
    </source>
</evidence>
<sequence length="560" mass="62854">MNMATEEFIDLKMISEQIEVNITTTELTEENIGQGKEDGEIEDDQLVQTMDLVDNEGCSLVETIKTAENISGNGRDLDESPRSGVKRARMTYVDQEPSVHVVYNSLTRASKRKLEELLQHWSKWHTQQNFSTNDPNEIMETGEQTFFPALHFGVENASTVHCEHFSLDIDLAISCTFISSSSTCKSFWIDNQTSKEQNNFIPLDGDSVPTYDRGYAFGLTSADSSTNVEGGVETQEVSRCFNCGSYSHSLKDCRKPRDNAAVDNARKEHQSKRNQTVGSRSTPRYYQSSHGGKYDEIRPGVLSSETRQLLGLGELDPPPWLRRMREIGYPPGYFAFCFLESTPNNSNLYLLDPEYEDQPSGITIYAEETLDGEDGEILGASNNPEPKKKMTVEFPGINAPIPENADEIRWASSPGTLSFDASRNRIHLFPNRLSDTGNYGDARRSRECRDDGPPGCNLGFDTPRYGGFSPTYASDSYSPRGYPIPRSTDRGRWNPLVHDDSPSYSPNSPVTHASLNTLQSPQSFSSANSESRSYGSHHNSSSDFPSRRNDRQDHHRHRRK</sequence>
<keyword evidence="5" id="KW-0862">Zinc</keyword>
<dbReference type="GO" id="GO:0008270">
    <property type="term" value="F:zinc ion binding"/>
    <property type="evidence" value="ECO:0007669"/>
    <property type="project" value="UniProtKB-KW"/>
</dbReference>
<comment type="similarity">
    <text evidence="2">Belongs to the ZCCHC8 family.</text>
</comment>
<dbReference type="SMART" id="SM00581">
    <property type="entry name" value="PSP"/>
    <property type="match status" value="1"/>
</dbReference>
<proteinExistence type="inferred from homology"/>
<feature type="compositionally biased region" description="Polar residues" evidence="8">
    <location>
        <begin position="273"/>
        <end position="290"/>
    </location>
</feature>
<gene>
    <name evidence="10" type="ORF">IFM89_024509</name>
</gene>
<reference evidence="10 11" key="1">
    <citation type="submission" date="2020-10" db="EMBL/GenBank/DDBJ databases">
        <title>The Coptis chinensis genome and diversification of protoberbering-type alkaloids.</title>
        <authorList>
            <person name="Wang B."/>
            <person name="Shu S."/>
            <person name="Song C."/>
            <person name="Liu Y."/>
        </authorList>
    </citation>
    <scope>NUCLEOTIDE SEQUENCE [LARGE SCALE GENOMIC DNA]</scope>
    <source>
        <strain evidence="10">HL-2020</strain>
        <tissue evidence="10">Leaf</tissue>
    </source>
</reference>
<dbReference type="PROSITE" id="PS50158">
    <property type="entry name" value="ZF_CCHC"/>
    <property type="match status" value="1"/>
</dbReference>
<dbReference type="GO" id="GO:0003723">
    <property type="term" value="F:RNA binding"/>
    <property type="evidence" value="ECO:0007669"/>
    <property type="project" value="TreeGrafter"/>
</dbReference>
<evidence type="ECO:0000256" key="7">
    <source>
        <dbReference type="PROSITE-ProRule" id="PRU00047"/>
    </source>
</evidence>
<feature type="compositionally biased region" description="Basic and acidic residues" evidence="8">
    <location>
        <begin position="487"/>
        <end position="501"/>
    </location>
</feature>
<comment type="caution">
    <text evidence="10">The sequence shown here is derived from an EMBL/GenBank/DDBJ whole genome shotgun (WGS) entry which is preliminary data.</text>
</comment>
<feature type="region of interest" description="Disordered" evidence="8">
    <location>
        <begin position="260"/>
        <end position="300"/>
    </location>
</feature>
<dbReference type="GO" id="GO:0005654">
    <property type="term" value="C:nucleoplasm"/>
    <property type="evidence" value="ECO:0007669"/>
    <property type="project" value="UniProtKB-SubCell"/>
</dbReference>
<dbReference type="InterPro" id="IPR001878">
    <property type="entry name" value="Znf_CCHC"/>
</dbReference>
<keyword evidence="3" id="KW-0479">Metal-binding</keyword>
<evidence type="ECO:0000259" key="9">
    <source>
        <dbReference type="PROSITE" id="PS50158"/>
    </source>
</evidence>
<evidence type="ECO:0000256" key="5">
    <source>
        <dbReference type="ARBA" id="ARBA00022833"/>
    </source>
</evidence>
<dbReference type="EMBL" id="JADFTS010000008">
    <property type="protein sequence ID" value="KAF9593692.1"/>
    <property type="molecule type" value="Genomic_DNA"/>
</dbReference>
<dbReference type="PANTHER" id="PTHR13316:SF0">
    <property type="entry name" value="ZINC FINGER CCHC DOMAIN-CONTAINING PROTEIN 8"/>
    <property type="match status" value="1"/>
</dbReference>
<dbReference type="Pfam" id="PF04046">
    <property type="entry name" value="PSP"/>
    <property type="match status" value="1"/>
</dbReference>
<evidence type="ECO:0000256" key="8">
    <source>
        <dbReference type="SAM" id="MobiDB-lite"/>
    </source>
</evidence>
<evidence type="ECO:0000256" key="1">
    <source>
        <dbReference type="ARBA" id="ARBA00004642"/>
    </source>
</evidence>
<feature type="domain" description="CCHC-type" evidence="9">
    <location>
        <begin position="239"/>
        <end position="255"/>
    </location>
</feature>
<keyword evidence="6" id="KW-0539">Nucleus</keyword>
<dbReference type="AlphaFoldDB" id="A0A835LIG5"/>
<evidence type="ECO:0000313" key="11">
    <source>
        <dbReference type="Proteomes" id="UP000631114"/>
    </source>
</evidence>
<feature type="compositionally biased region" description="Polar residues" evidence="8">
    <location>
        <begin position="502"/>
        <end position="528"/>
    </location>
</feature>
<evidence type="ECO:0000256" key="4">
    <source>
        <dbReference type="ARBA" id="ARBA00022771"/>
    </source>
</evidence>
<evidence type="ECO:0000256" key="6">
    <source>
        <dbReference type="ARBA" id="ARBA00023242"/>
    </source>
</evidence>
<dbReference type="GO" id="GO:0071013">
    <property type="term" value="C:catalytic step 2 spliceosome"/>
    <property type="evidence" value="ECO:0007669"/>
    <property type="project" value="TreeGrafter"/>
</dbReference>
<dbReference type="Proteomes" id="UP000631114">
    <property type="component" value="Unassembled WGS sequence"/>
</dbReference>
<dbReference type="InterPro" id="IPR006568">
    <property type="entry name" value="PSP_pro-rich"/>
</dbReference>
<feature type="region of interest" description="Disordered" evidence="8">
    <location>
        <begin position="430"/>
        <end position="560"/>
    </location>
</feature>
<comment type="subcellular location">
    <subcellularLocation>
        <location evidence="1">Nucleus</location>
        <location evidence="1">Nucleoplasm</location>
    </subcellularLocation>
</comment>
<dbReference type="InterPro" id="IPR052115">
    <property type="entry name" value="NEXT_complex_subunit_ZCCHC8"/>
</dbReference>
<dbReference type="PANTHER" id="PTHR13316">
    <property type="entry name" value="ZINC FINGER, CCHC DOMAIN CONTAINING 8"/>
    <property type="match status" value="1"/>
</dbReference>
<organism evidence="10 11">
    <name type="scientific">Coptis chinensis</name>
    <dbReference type="NCBI Taxonomy" id="261450"/>
    <lineage>
        <taxon>Eukaryota</taxon>
        <taxon>Viridiplantae</taxon>
        <taxon>Streptophyta</taxon>
        <taxon>Embryophyta</taxon>
        <taxon>Tracheophyta</taxon>
        <taxon>Spermatophyta</taxon>
        <taxon>Magnoliopsida</taxon>
        <taxon>Ranunculales</taxon>
        <taxon>Ranunculaceae</taxon>
        <taxon>Coptidoideae</taxon>
        <taxon>Coptis</taxon>
    </lineage>
</organism>